<accession>Q2W2C1</accession>
<dbReference type="EMBL" id="AP007255">
    <property type="protein sequence ID" value="BAE52004.1"/>
    <property type="molecule type" value="Genomic_DNA"/>
</dbReference>
<reference evidence="1 2" key="1">
    <citation type="journal article" date="2005" name="DNA Res.">
        <title>Complete genome sequence of the facultative anaerobic magnetotactic bacterium Magnetospirillum sp. strain AMB-1.</title>
        <authorList>
            <person name="Matsunaga T."/>
            <person name="Okamura Y."/>
            <person name="Fukuda Y."/>
            <person name="Wahyudi A.T."/>
            <person name="Murase Y."/>
            <person name="Takeyama H."/>
        </authorList>
    </citation>
    <scope>NUCLEOTIDE SEQUENCE [LARGE SCALE GENOMIC DNA]</scope>
    <source>
        <strain evidence="2">ATCC 700264 / AMB-1</strain>
    </source>
</reference>
<sequence length="103" mass="11047">MADKDIDEVVAALYECSGRLFISKEPGSTDEAMEIRSAARRLGQVAIANRTPEVEQAVGELKTATTTLKKRLSDLDAAAEAVEQARAVATLVDRLLLIIASFA</sequence>
<protein>
    <submittedName>
        <fullName evidence="1">Uncharacterized protein</fullName>
    </submittedName>
</protein>
<dbReference type="AlphaFoldDB" id="Q2W2C1"/>
<proteinExistence type="predicted"/>
<gene>
    <name evidence="1" type="ordered locus">amb3200</name>
</gene>
<dbReference type="KEGG" id="mag:amb3200"/>
<organism evidence="1 2">
    <name type="scientific">Paramagnetospirillum magneticum (strain ATCC 700264 / AMB-1)</name>
    <name type="common">Magnetospirillum magneticum</name>
    <dbReference type="NCBI Taxonomy" id="342108"/>
    <lineage>
        <taxon>Bacteria</taxon>
        <taxon>Pseudomonadati</taxon>
        <taxon>Pseudomonadota</taxon>
        <taxon>Alphaproteobacteria</taxon>
        <taxon>Rhodospirillales</taxon>
        <taxon>Magnetospirillaceae</taxon>
        <taxon>Paramagnetospirillum</taxon>
    </lineage>
</organism>
<dbReference type="STRING" id="342108.amb3200"/>
<dbReference type="Proteomes" id="UP000007058">
    <property type="component" value="Chromosome"/>
</dbReference>
<evidence type="ECO:0000313" key="1">
    <source>
        <dbReference type="EMBL" id="BAE52004.1"/>
    </source>
</evidence>
<dbReference type="HOGENOM" id="CLU_2260356_0_0_5"/>
<dbReference type="RefSeq" id="WP_011385565.1">
    <property type="nucleotide sequence ID" value="NC_007626.1"/>
</dbReference>
<name>Q2W2C1_PARM1</name>
<keyword evidence="2" id="KW-1185">Reference proteome</keyword>
<evidence type="ECO:0000313" key="2">
    <source>
        <dbReference type="Proteomes" id="UP000007058"/>
    </source>
</evidence>